<protein>
    <submittedName>
        <fullName evidence="1">Uncharacterized protein</fullName>
    </submittedName>
</protein>
<keyword evidence="2" id="KW-1185">Reference proteome</keyword>
<dbReference type="Proteomes" id="UP000320209">
    <property type="component" value="Unassembled WGS sequence"/>
</dbReference>
<proteinExistence type="predicted"/>
<evidence type="ECO:0000313" key="1">
    <source>
        <dbReference type="EMBL" id="TQL67911.1"/>
    </source>
</evidence>
<sequence>MTWSAATTCAHRGILGPPRTHAEWACQQDDCADPLRLGSWTAAVSGTIDASWTLVLDKARQLDLPVGSAVVQLANELEVGSFSVLLTDGEDLALLSGDQGSHLVQPASWEYVVSDRPPAEAPTTPIPPRTIGVFSPCGPTWWRLDTPHHLPKENPA</sequence>
<comment type="caution">
    <text evidence="1">The sequence shown here is derived from an EMBL/GenBank/DDBJ whole genome shotgun (WGS) entry which is preliminary data.</text>
</comment>
<accession>A0A543A5M6</accession>
<dbReference type="AlphaFoldDB" id="A0A543A5M6"/>
<name>A0A543A5M6_9ACTN</name>
<dbReference type="OrthoDB" id="3777487at2"/>
<dbReference type="EMBL" id="VFOV01000001">
    <property type="protein sequence ID" value="TQL67911.1"/>
    <property type="molecule type" value="Genomic_DNA"/>
</dbReference>
<reference evidence="1 2" key="1">
    <citation type="submission" date="2019-06" db="EMBL/GenBank/DDBJ databases">
        <title>Sequencing the genomes of 1000 actinobacteria strains.</title>
        <authorList>
            <person name="Klenk H.-P."/>
        </authorList>
    </citation>
    <scope>NUCLEOTIDE SEQUENCE [LARGE SCALE GENOMIC DNA]</scope>
    <source>
        <strain evidence="1 2">DSM 25218</strain>
    </source>
</reference>
<gene>
    <name evidence="1" type="ORF">FB381_1799</name>
</gene>
<dbReference type="RefSeq" id="WP_141779962.1">
    <property type="nucleotide sequence ID" value="NZ_VFOV01000001.1"/>
</dbReference>
<organism evidence="1 2">
    <name type="scientific">Nocardioides albertanoniae</name>
    <dbReference type="NCBI Taxonomy" id="1175486"/>
    <lineage>
        <taxon>Bacteria</taxon>
        <taxon>Bacillati</taxon>
        <taxon>Actinomycetota</taxon>
        <taxon>Actinomycetes</taxon>
        <taxon>Propionibacteriales</taxon>
        <taxon>Nocardioidaceae</taxon>
        <taxon>Nocardioides</taxon>
    </lineage>
</organism>
<evidence type="ECO:0000313" key="2">
    <source>
        <dbReference type="Proteomes" id="UP000320209"/>
    </source>
</evidence>